<reference evidence="1" key="1">
    <citation type="submission" date="2015-03" db="EMBL/GenBank/DDBJ databases">
        <authorList>
            <person name="Xie B.-B."/>
            <person name="Rong J.-C."/>
            <person name="Qin Q.-L."/>
            <person name="Zhang Y.-Z."/>
        </authorList>
    </citation>
    <scope>NUCLEOTIDE SEQUENCE</scope>
    <source>
        <strain evidence="1">DSM 14585</strain>
    </source>
</reference>
<gene>
    <name evidence="1" type="ORF">PAGA_a0323</name>
</gene>
<dbReference type="Proteomes" id="UP000217277">
    <property type="component" value="Chromosome I"/>
</dbReference>
<sequence>MAPLSAFLLFTLYAHLCSFMFIIFFAIPSAPSNGYMYKAVIMQT</sequence>
<keyword evidence="2" id="KW-1185">Reference proteome</keyword>
<accession>A0ACA8DS29</accession>
<name>A0ACA8DS29_9GAMM</name>
<protein>
    <submittedName>
        <fullName evidence="1">Uncharacterized protein</fullName>
    </submittedName>
</protein>
<evidence type="ECO:0000313" key="2">
    <source>
        <dbReference type="Proteomes" id="UP000217277"/>
    </source>
</evidence>
<dbReference type="EMBL" id="CP011011">
    <property type="protein sequence ID" value="ATC80907.1"/>
    <property type="molecule type" value="Genomic_DNA"/>
</dbReference>
<organism evidence="1 2">
    <name type="scientific">Pseudoalteromonas agarivorans DSM 14585</name>
    <dbReference type="NCBI Taxonomy" id="1312369"/>
    <lineage>
        <taxon>Bacteria</taxon>
        <taxon>Pseudomonadati</taxon>
        <taxon>Pseudomonadota</taxon>
        <taxon>Gammaproteobacteria</taxon>
        <taxon>Alteromonadales</taxon>
        <taxon>Pseudoalteromonadaceae</taxon>
        <taxon>Pseudoalteromonas</taxon>
    </lineage>
</organism>
<proteinExistence type="predicted"/>
<evidence type="ECO:0000313" key="1">
    <source>
        <dbReference type="EMBL" id="ATC80907.1"/>
    </source>
</evidence>